<dbReference type="Pfam" id="PF00270">
    <property type="entry name" value="DEAD"/>
    <property type="match status" value="1"/>
</dbReference>
<dbReference type="InterPro" id="IPR027417">
    <property type="entry name" value="P-loop_NTPase"/>
</dbReference>
<feature type="region of interest" description="Disordered" evidence="11">
    <location>
        <begin position="193"/>
        <end position="217"/>
    </location>
</feature>
<dbReference type="GO" id="GO:0051321">
    <property type="term" value="P:meiotic cell cycle"/>
    <property type="evidence" value="ECO:0007669"/>
    <property type="project" value="UniProtKB-KW"/>
</dbReference>
<dbReference type="PANTHER" id="PTHR47835">
    <property type="entry name" value="HFM1, ATP DEPENDENT DNA HELICASE HOMOLOG"/>
    <property type="match status" value="1"/>
</dbReference>
<evidence type="ECO:0000256" key="8">
    <source>
        <dbReference type="ARBA" id="ARBA00034617"/>
    </source>
</evidence>
<evidence type="ECO:0000256" key="4">
    <source>
        <dbReference type="ARBA" id="ARBA00022806"/>
    </source>
</evidence>
<dbReference type="PROSITE" id="PS51194">
    <property type="entry name" value="HELICASE_CTER"/>
    <property type="match status" value="1"/>
</dbReference>
<feature type="compositionally biased region" description="Gly residues" evidence="11">
    <location>
        <begin position="554"/>
        <end position="566"/>
    </location>
</feature>
<evidence type="ECO:0000256" key="10">
    <source>
        <dbReference type="ARBA" id="ARBA00048988"/>
    </source>
</evidence>
<dbReference type="InterPro" id="IPR001650">
    <property type="entry name" value="Helicase_C-like"/>
</dbReference>
<feature type="domain" description="Helicase C-terminal" evidence="13">
    <location>
        <begin position="609"/>
        <end position="765"/>
    </location>
</feature>
<comment type="caution">
    <text evidence="14">The sequence shown here is derived from an EMBL/GenBank/DDBJ whole genome shotgun (WGS) entry which is preliminary data.</text>
</comment>
<keyword evidence="4" id="KW-0347">Helicase</keyword>
<evidence type="ECO:0000259" key="13">
    <source>
        <dbReference type="PROSITE" id="PS51194"/>
    </source>
</evidence>
<dbReference type="InterPro" id="IPR011545">
    <property type="entry name" value="DEAD/DEAH_box_helicase_dom"/>
</dbReference>
<dbReference type="Pfam" id="PF02889">
    <property type="entry name" value="Sec63"/>
    <property type="match status" value="2"/>
</dbReference>
<organism evidence="14 15">
    <name type="scientific">Pycnococcus provasolii</name>
    <dbReference type="NCBI Taxonomy" id="41880"/>
    <lineage>
        <taxon>Eukaryota</taxon>
        <taxon>Viridiplantae</taxon>
        <taxon>Chlorophyta</taxon>
        <taxon>Pseudoscourfieldiophyceae</taxon>
        <taxon>Pseudoscourfieldiales</taxon>
        <taxon>Pycnococcaceae</taxon>
        <taxon>Pycnococcus</taxon>
    </lineage>
</organism>
<feature type="region of interest" description="Disordered" evidence="11">
    <location>
        <begin position="74"/>
        <end position="125"/>
    </location>
</feature>
<feature type="compositionally biased region" description="Basic and acidic residues" evidence="11">
    <location>
        <begin position="1281"/>
        <end position="1296"/>
    </location>
</feature>
<protein>
    <recommendedName>
        <fullName evidence="9">DNA 3'-5' helicase</fullName>
        <ecNumber evidence="9">5.6.2.4</ecNumber>
    </recommendedName>
</protein>
<keyword evidence="7" id="KW-0469">Meiosis</keyword>
<evidence type="ECO:0000256" key="1">
    <source>
        <dbReference type="ARBA" id="ARBA00010140"/>
    </source>
</evidence>
<keyword evidence="15" id="KW-1185">Reference proteome</keyword>
<dbReference type="EMBL" id="BNJQ01000014">
    <property type="protein sequence ID" value="GHP06872.1"/>
    <property type="molecule type" value="Genomic_DNA"/>
</dbReference>
<keyword evidence="6" id="KW-0413">Isomerase</keyword>
<feature type="region of interest" description="Disordered" evidence="11">
    <location>
        <begin position="1273"/>
        <end position="1296"/>
    </location>
</feature>
<dbReference type="Proteomes" id="UP000660262">
    <property type="component" value="Unassembled WGS sequence"/>
</dbReference>
<dbReference type="SMART" id="SM00973">
    <property type="entry name" value="Sec63"/>
    <property type="match status" value="1"/>
</dbReference>
<dbReference type="GO" id="GO:0005524">
    <property type="term" value="F:ATP binding"/>
    <property type="evidence" value="ECO:0007669"/>
    <property type="project" value="UniProtKB-KW"/>
</dbReference>
<evidence type="ECO:0000256" key="3">
    <source>
        <dbReference type="ARBA" id="ARBA00022801"/>
    </source>
</evidence>
<dbReference type="GO" id="GO:0016787">
    <property type="term" value="F:hydrolase activity"/>
    <property type="evidence" value="ECO:0007669"/>
    <property type="project" value="UniProtKB-KW"/>
</dbReference>
<dbReference type="CDD" id="cd18795">
    <property type="entry name" value="SF2_C_Ski2"/>
    <property type="match status" value="1"/>
</dbReference>
<dbReference type="InterPro" id="IPR004179">
    <property type="entry name" value="Sec63-dom"/>
</dbReference>
<dbReference type="Gene3D" id="3.40.50.300">
    <property type="entry name" value="P-loop containing nucleotide triphosphate hydrolases"/>
    <property type="match status" value="2"/>
</dbReference>
<keyword evidence="3" id="KW-0378">Hydrolase</keyword>
<dbReference type="Gene3D" id="1.10.10.10">
    <property type="entry name" value="Winged helix-like DNA-binding domain superfamily/Winged helix DNA-binding domain"/>
    <property type="match status" value="1"/>
</dbReference>
<gene>
    <name evidence="14" type="ORF">PPROV_000561600</name>
</gene>
<sequence length="1296" mass="137975">MWRGYGGDGGGHAGGGGGFRATTTGGGGGGGGRFDAYLMQLDEEEDGVEVLELDDDDCATVSTPPVMLMMNQRQQQQQHGLLLSHQQHGQPPPAPMKARGGVLHRTPNSGGGGTTTTAHYHSSKKKVDIIKPTATAATDSIDTAGDDLKKARQQQQQQQQQQQRLTTSNDKTTTVAANPSSFHNNFAHMTQQHPSQFHPTTTGDETTTRRASGSESLRAVSECLPTPFQRVYADNFTFFNAVQSESFDVIFESSRNAVVAAPTGAGKTVVLELALLRYLSAQLRENGTRFDPPCGALKAIYLAPTRSLVGERARAWSATIGARLGLRVEELSVIDDDPRPVLARLSRADVLLATPERWDALTRHHRDFVGFFGAIGLLLVDEVHLLGERNRGAALEVAIGRLKAISQMPAMCGEPISHLRCVAVSATVPNIQDIAAWLSQNGDSICSDNDKHGTSSATNAGSGVPAIVRVYGSEYRPCPLSIHVHGVPSWKNDFLFEKSLDGHVVDLIRQHAKPGKPTLIFSATRRGCATAADQIAQSASTLFSAMQQKHSAPMGGGGGGGGGRGGSAARAPVMLAKPGGRGGRGGGGGRGGALVARGGGGGGVASSSAVPTFAPAIQQALQAASQSVSDRKLAQLLLRGLGYHYAKGMSDGDRGVVEALFRSGYLPCLCCTTTLALGVNLPASCVIIKGTERYDADTHTYSSYATSEVLQMSGRAGRPGFDTSGTAVVLTKDTSAERYRNLLDGGEILESSLHRAVAEHLNAEAHLGTVQNAADAMTWMRGSFLMVRARRNPSFYFTSNELRTSTPDACLDRLVRCSLERLVRGGLVLPKNAESPLEAFDSTQVGRLAAKFCIKIETAEHFLHNMRPNACLADILRALSSAREIVDLVPLRRSEKKDLNAIHNDTLACFYAVTEFAQWETTEQQKQQQSSLIRHATAAAASTSSSVAAAGDGAAADGQEREQDDEDAAAAPLPKTPSREKASKLLRTSVDKAQVLINHSLSWCPRTLADSTLRQEADAALASADRLLSFAFEACVSTPNRFAYVANVFLLRRACLHRIWHRPAAACLIRRGALGPRSPAGGATAAVTIADFLATRAPECRQLAGIGPKLSQGLVDAGYGPLDHLVAANARDIDAACGKAYPFGYRLQQEARKKLPPACHMTLLENNDDTTTTSAPSITIEITLSSSDSSIGEGEESTSSSNHAHRALLIMGNRDTDALLYHARVTLQRSALPHRVLVPLPQSTSSSDLIAALLPEDIVCAARDVYAVCSSGGTDELAQQEENKQKDEPEAKRAKK</sequence>
<dbReference type="InterPro" id="IPR057842">
    <property type="entry name" value="WH_MER3"/>
</dbReference>
<feature type="compositionally biased region" description="Polar residues" evidence="11">
    <location>
        <begin position="164"/>
        <end position="181"/>
    </location>
</feature>
<proteinExistence type="inferred from homology"/>
<evidence type="ECO:0000313" key="14">
    <source>
        <dbReference type="EMBL" id="GHP06872.1"/>
    </source>
</evidence>
<dbReference type="InterPro" id="IPR052247">
    <property type="entry name" value="Meiotic_Crossover_Helicase"/>
</dbReference>
<comment type="catalytic activity">
    <reaction evidence="8">
        <text>Couples ATP hydrolysis with the unwinding of duplex DNA by translocating in the 3'-5' direction.</text>
        <dbReference type="EC" id="5.6.2.4"/>
    </reaction>
</comment>
<feature type="region of interest" description="Disordered" evidence="11">
    <location>
        <begin position="146"/>
        <end position="181"/>
    </location>
</feature>
<keyword evidence="2" id="KW-0547">Nucleotide-binding</keyword>
<feature type="region of interest" description="Disordered" evidence="11">
    <location>
        <begin position="549"/>
        <end position="568"/>
    </location>
</feature>
<dbReference type="EC" id="5.6.2.4" evidence="9"/>
<dbReference type="PROSITE" id="PS51192">
    <property type="entry name" value="HELICASE_ATP_BIND_1"/>
    <property type="match status" value="1"/>
</dbReference>
<dbReference type="SUPFAM" id="SSF52540">
    <property type="entry name" value="P-loop containing nucleoside triphosphate hydrolases"/>
    <property type="match status" value="1"/>
</dbReference>
<name>A0A830HJ45_9CHLO</name>
<comment type="similarity">
    <text evidence="1">Belongs to the helicase family. SKI2 subfamily.</text>
</comment>
<evidence type="ECO:0000256" key="7">
    <source>
        <dbReference type="ARBA" id="ARBA00023254"/>
    </source>
</evidence>
<feature type="compositionally biased region" description="Low complexity" evidence="11">
    <location>
        <begin position="74"/>
        <end position="89"/>
    </location>
</feature>
<feature type="region of interest" description="Disordered" evidence="11">
    <location>
        <begin position="944"/>
        <end position="983"/>
    </location>
</feature>
<evidence type="ECO:0000256" key="11">
    <source>
        <dbReference type="SAM" id="MobiDB-lite"/>
    </source>
</evidence>
<dbReference type="Pfam" id="PF00271">
    <property type="entry name" value="Helicase_C"/>
    <property type="match status" value="1"/>
</dbReference>
<feature type="domain" description="Helicase ATP-binding" evidence="12">
    <location>
        <begin position="248"/>
        <end position="446"/>
    </location>
</feature>
<keyword evidence="5" id="KW-0067">ATP-binding</keyword>
<dbReference type="Gene3D" id="1.10.3380.10">
    <property type="entry name" value="Sec63 N-terminal domain-like domain"/>
    <property type="match status" value="1"/>
</dbReference>
<accession>A0A830HJ45</accession>
<evidence type="ECO:0000313" key="15">
    <source>
        <dbReference type="Proteomes" id="UP000660262"/>
    </source>
</evidence>
<dbReference type="SMART" id="SM00487">
    <property type="entry name" value="DEXDc"/>
    <property type="match status" value="1"/>
</dbReference>
<dbReference type="InterPro" id="IPR014001">
    <property type="entry name" value="Helicase_ATP-bd"/>
</dbReference>
<feature type="region of interest" description="Disordered" evidence="11">
    <location>
        <begin position="1"/>
        <end position="27"/>
    </location>
</feature>
<dbReference type="GO" id="GO:0003676">
    <property type="term" value="F:nucleic acid binding"/>
    <property type="evidence" value="ECO:0007669"/>
    <property type="project" value="InterPro"/>
</dbReference>
<evidence type="ECO:0000256" key="9">
    <source>
        <dbReference type="ARBA" id="ARBA00034808"/>
    </source>
</evidence>
<feature type="compositionally biased region" description="Low complexity" evidence="11">
    <location>
        <begin position="944"/>
        <end position="957"/>
    </location>
</feature>
<dbReference type="InterPro" id="IPR036388">
    <property type="entry name" value="WH-like_DNA-bd_sf"/>
</dbReference>
<dbReference type="Pfam" id="PF23445">
    <property type="entry name" value="WHD_SNRNP200"/>
    <property type="match status" value="1"/>
</dbReference>
<comment type="catalytic activity">
    <reaction evidence="10">
        <text>ATP + H2O = ADP + phosphate + H(+)</text>
        <dbReference type="Rhea" id="RHEA:13065"/>
        <dbReference type="ChEBI" id="CHEBI:15377"/>
        <dbReference type="ChEBI" id="CHEBI:15378"/>
        <dbReference type="ChEBI" id="CHEBI:30616"/>
        <dbReference type="ChEBI" id="CHEBI:43474"/>
        <dbReference type="ChEBI" id="CHEBI:456216"/>
        <dbReference type="EC" id="5.6.2.4"/>
    </reaction>
</comment>
<evidence type="ECO:0000259" key="12">
    <source>
        <dbReference type="PROSITE" id="PS51192"/>
    </source>
</evidence>
<evidence type="ECO:0000256" key="5">
    <source>
        <dbReference type="ARBA" id="ARBA00022840"/>
    </source>
</evidence>
<evidence type="ECO:0000256" key="2">
    <source>
        <dbReference type="ARBA" id="ARBA00022741"/>
    </source>
</evidence>
<dbReference type="GO" id="GO:0043138">
    <property type="term" value="F:3'-5' DNA helicase activity"/>
    <property type="evidence" value="ECO:0007669"/>
    <property type="project" value="UniProtKB-EC"/>
</dbReference>
<dbReference type="SMART" id="SM00490">
    <property type="entry name" value="HELICc"/>
    <property type="match status" value="1"/>
</dbReference>
<dbReference type="PANTHER" id="PTHR47835:SF3">
    <property type="entry name" value="HELICASE FOR MEIOSIS 1"/>
    <property type="match status" value="1"/>
</dbReference>
<feature type="compositionally biased region" description="Low complexity" evidence="11">
    <location>
        <begin position="153"/>
        <end position="163"/>
    </location>
</feature>
<evidence type="ECO:0000256" key="6">
    <source>
        <dbReference type="ARBA" id="ARBA00023235"/>
    </source>
</evidence>
<dbReference type="OrthoDB" id="5575at2759"/>
<reference evidence="14" key="1">
    <citation type="submission" date="2020-10" db="EMBL/GenBank/DDBJ databases">
        <title>Unveiling of a novel bifunctional photoreceptor, Dualchrome1, isolated from a cosmopolitan green alga.</title>
        <authorList>
            <person name="Suzuki S."/>
            <person name="Kawachi M."/>
        </authorList>
    </citation>
    <scope>NUCLEOTIDE SEQUENCE</scope>
    <source>
        <strain evidence="14">NIES 2893</strain>
    </source>
</reference>